<dbReference type="GO" id="GO:0046872">
    <property type="term" value="F:metal ion binding"/>
    <property type="evidence" value="ECO:0007669"/>
    <property type="project" value="InterPro"/>
</dbReference>
<evidence type="ECO:0000313" key="4">
    <source>
        <dbReference type="EMBL" id="NDY42684.1"/>
    </source>
</evidence>
<dbReference type="RefSeq" id="WP_163298819.1">
    <property type="nucleotide sequence ID" value="NZ_JAAGRR010000076.1"/>
</dbReference>
<evidence type="ECO:0000259" key="3">
    <source>
        <dbReference type="Pfam" id="PF25137"/>
    </source>
</evidence>
<dbReference type="Gene3D" id="1.20.1090.10">
    <property type="entry name" value="Dehydroquinate synthase-like - alpha domain"/>
    <property type="match status" value="1"/>
</dbReference>
<keyword evidence="5" id="KW-1185">Reference proteome</keyword>
<dbReference type="GO" id="GO:1990002">
    <property type="term" value="F:methylglyoxal reductase (NADPH) (acetol producing) activity"/>
    <property type="evidence" value="ECO:0007669"/>
    <property type="project" value="TreeGrafter"/>
</dbReference>
<dbReference type="Pfam" id="PF00465">
    <property type="entry name" value="Fe-ADH"/>
    <property type="match status" value="1"/>
</dbReference>
<dbReference type="InterPro" id="IPR056798">
    <property type="entry name" value="ADH_Fe_C"/>
</dbReference>
<dbReference type="CDD" id="cd08187">
    <property type="entry name" value="BDH"/>
    <property type="match status" value="1"/>
</dbReference>
<reference evidence="4 5" key="1">
    <citation type="submission" date="2020-02" db="EMBL/GenBank/DDBJ databases">
        <title>Comparative genomics of sulfur disproportionating microorganisms.</title>
        <authorList>
            <person name="Ward L.M."/>
            <person name="Bertran E."/>
            <person name="Johnston D.T."/>
        </authorList>
    </citation>
    <scope>NUCLEOTIDE SEQUENCE [LARGE SCALE GENOMIC DNA]</scope>
    <source>
        <strain evidence="4 5">DSM 100025</strain>
    </source>
</reference>
<dbReference type="PROSITE" id="PS00913">
    <property type="entry name" value="ADH_IRON_1"/>
    <property type="match status" value="1"/>
</dbReference>
<dbReference type="EMBL" id="JAAGRR010000076">
    <property type="protein sequence ID" value="NDY42684.1"/>
    <property type="molecule type" value="Genomic_DNA"/>
</dbReference>
<evidence type="ECO:0000256" key="1">
    <source>
        <dbReference type="ARBA" id="ARBA00023002"/>
    </source>
</evidence>
<keyword evidence="1" id="KW-0560">Oxidoreductase</keyword>
<comment type="caution">
    <text evidence="4">The sequence shown here is derived from an EMBL/GenBank/DDBJ whole genome shotgun (WGS) entry which is preliminary data.</text>
</comment>
<dbReference type="Proteomes" id="UP000469346">
    <property type="component" value="Unassembled WGS sequence"/>
</dbReference>
<dbReference type="AlphaFoldDB" id="A0A6N9TSG0"/>
<organism evidence="4 5">
    <name type="scientific">Dissulfurirhabdus thermomarina</name>
    <dbReference type="NCBI Taxonomy" id="1765737"/>
    <lineage>
        <taxon>Bacteria</taxon>
        <taxon>Deltaproteobacteria</taxon>
        <taxon>Dissulfurirhabdaceae</taxon>
        <taxon>Dissulfurirhabdus</taxon>
    </lineage>
</organism>
<dbReference type="Pfam" id="PF25137">
    <property type="entry name" value="ADH_Fe_C"/>
    <property type="match status" value="1"/>
</dbReference>
<feature type="domain" description="Fe-containing alcohol dehydrogenase-like C-terminal" evidence="3">
    <location>
        <begin position="189"/>
        <end position="371"/>
    </location>
</feature>
<dbReference type="GO" id="GO:1990362">
    <property type="term" value="F:butanol dehydrogenase (NAD+) activity"/>
    <property type="evidence" value="ECO:0007669"/>
    <property type="project" value="InterPro"/>
</dbReference>
<dbReference type="InterPro" id="IPR044731">
    <property type="entry name" value="BDH-like"/>
</dbReference>
<name>A0A6N9TSG0_DISTH</name>
<dbReference type="InterPro" id="IPR018211">
    <property type="entry name" value="ADH_Fe_CS"/>
</dbReference>
<sequence length="392" mass="41473">MQPFTFHNPTRILFGPGLCDQAGAEIRPFSDRVLLVTGTGSAKRTGAYDRVRRSLEAAGVRVRDLEGVVSNPRLSKVREGIEATRAEALTAVVALGGGSVMDTAKAVAAGAVLDEGDVWDCFTRTREIAGALPVFTVPTLAASGSEMNGFMVITNEETGHKLAAGSEHLYPRLSILDPVLTCSVPPDYTAYGGADAVCHLLEPYFNGSDPDTPLQDRLAEALIQTLLEATEAAVARPGDVAARSTLMWGATLALNGLTRAGIGEHFFAVHMIEHALSALFDVPHGAGLAALLPGWMSWRAAESADKVAQLGRRLWNLSGGTRREEARQTIAALRDWLRRVGCPTSLSELGISAGDHGRIAENAALQAGIWGVDALYTPEVVAAVLAQCQEAA</sequence>
<dbReference type="PANTHER" id="PTHR43633:SF1">
    <property type="entry name" value="ALCOHOL DEHYDROGENASE YQHD"/>
    <property type="match status" value="1"/>
</dbReference>
<gene>
    <name evidence="4" type="ORF">G3N55_07505</name>
</gene>
<dbReference type="InterPro" id="IPR001670">
    <property type="entry name" value="ADH_Fe/GldA"/>
</dbReference>
<dbReference type="Gene3D" id="3.40.50.1970">
    <property type="match status" value="1"/>
</dbReference>
<dbReference type="SUPFAM" id="SSF56796">
    <property type="entry name" value="Dehydroquinate synthase-like"/>
    <property type="match status" value="1"/>
</dbReference>
<dbReference type="PANTHER" id="PTHR43633">
    <property type="entry name" value="ALCOHOL DEHYDROGENASE YQHD"/>
    <property type="match status" value="1"/>
</dbReference>
<evidence type="ECO:0000313" key="5">
    <source>
        <dbReference type="Proteomes" id="UP000469346"/>
    </source>
</evidence>
<dbReference type="GO" id="GO:0008106">
    <property type="term" value="F:alcohol dehydrogenase (NADP+) activity"/>
    <property type="evidence" value="ECO:0007669"/>
    <property type="project" value="TreeGrafter"/>
</dbReference>
<proteinExistence type="predicted"/>
<accession>A0A6N9TSG0</accession>
<dbReference type="GO" id="GO:0005829">
    <property type="term" value="C:cytosol"/>
    <property type="evidence" value="ECO:0007669"/>
    <property type="project" value="TreeGrafter"/>
</dbReference>
<feature type="domain" description="Alcohol dehydrogenase iron-type/glycerol dehydrogenase GldA" evidence="2">
    <location>
        <begin position="9"/>
        <end position="178"/>
    </location>
</feature>
<protein>
    <submittedName>
        <fullName evidence="4">Iron-containing alcohol dehydrogenase</fullName>
    </submittedName>
</protein>
<evidence type="ECO:0000259" key="2">
    <source>
        <dbReference type="Pfam" id="PF00465"/>
    </source>
</evidence>
<dbReference type="FunFam" id="3.40.50.1970:FF:000003">
    <property type="entry name" value="Alcohol dehydrogenase, iron-containing"/>
    <property type="match status" value="1"/>
</dbReference>